<dbReference type="InterPro" id="IPR027417">
    <property type="entry name" value="P-loop_NTPase"/>
</dbReference>
<feature type="domain" description="Helicase ATP-binding" evidence="6">
    <location>
        <begin position="32"/>
        <end position="202"/>
    </location>
</feature>
<dbReference type="PANTHER" id="PTHR47963:SF7">
    <property type="entry name" value="ATP-DEPENDENT RNA HELICASE YFML-RELATED"/>
    <property type="match status" value="1"/>
</dbReference>
<dbReference type="GO" id="GO:0016787">
    <property type="term" value="F:hydrolase activity"/>
    <property type="evidence" value="ECO:0007669"/>
    <property type="project" value="UniProtKB-KW"/>
</dbReference>
<sequence>MNQLVKELKPFLHKGWENAGFDNPTPIQAKAIPFILQGKDLIAESPTGTGKTLAYLLPLLEAIDPQKQSVQAVILASSRELVMQISEEIRIWAGDSGISGASFIGGANVKRQLDKLKKRPQIIAGTPGRVFELIQQKKIKMHEVKTIVLDEGDQLLVPEHLNTIRNIIKTTLKDRQVLLFSATLPPKTEEIARELTVEPEMIRIGRDENIPSKVEHIYFLSEPREKIKILEKLSRVNGMKGLAFANDIGEINVISEKLQFNGVDLGVLHGETNKSEREAALKNFRSGKFPLLLATDVAARGLDIKGLSAVIHVNLPHNIDQYVHRSGRTGRAGASGTVISIVTERELRELKQFARELNVPVSEKTLYKGEISDIRPQKTAPAKKKQCDKRSR</sequence>
<dbReference type="InterPro" id="IPR001650">
    <property type="entry name" value="Helicase_C-like"/>
</dbReference>
<dbReference type="AlphaFoldDB" id="A0A372LM87"/>
<dbReference type="SUPFAM" id="SSF52540">
    <property type="entry name" value="P-loop containing nucleoside triphosphate hydrolases"/>
    <property type="match status" value="1"/>
</dbReference>
<feature type="region of interest" description="Disordered" evidence="5">
    <location>
        <begin position="372"/>
        <end position="392"/>
    </location>
</feature>
<keyword evidence="9" id="KW-1185">Reference proteome</keyword>
<dbReference type="PROSITE" id="PS51194">
    <property type="entry name" value="HELICASE_CTER"/>
    <property type="match status" value="1"/>
</dbReference>
<evidence type="ECO:0000256" key="1">
    <source>
        <dbReference type="ARBA" id="ARBA00022741"/>
    </source>
</evidence>
<dbReference type="GO" id="GO:0005524">
    <property type="term" value="F:ATP binding"/>
    <property type="evidence" value="ECO:0007669"/>
    <property type="project" value="UniProtKB-KW"/>
</dbReference>
<dbReference type="PROSITE" id="PS51192">
    <property type="entry name" value="HELICASE_ATP_BIND_1"/>
    <property type="match status" value="1"/>
</dbReference>
<dbReference type="CDD" id="cd00268">
    <property type="entry name" value="DEADc"/>
    <property type="match status" value="1"/>
</dbReference>
<dbReference type="GO" id="GO:0009409">
    <property type="term" value="P:response to cold"/>
    <property type="evidence" value="ECO:0007669"/>
    <property type="project" value="TreeGrafter"/>
</dbReference>
<dbReference type="InterPro" id="IPR050547">
    <property type="entry name" value="DEAD_box_RNA_helicases"/>
</dbReference>
<gene>
    <name evidence="8" type="ORF">D0469_13425</name>
</gene>
<dbReference type="EMBL" id="QVTE01000037">
    <property type="protein sequence ID" value="RFU67915.1"/>
    <property type="molecule type" value="Genomic_DNA"/>
</dbReference>
<evidence type="ECO:0000256" key="2">
    <source>
        <dbReference type="ARBA" id="ARBA00022801"/>
    </source>
</evidence>
<comment type="caution">
    <text evidence="8">The sequence shown here is derived from an EMBL/GenBank/DDBJ whole genome shotgun (WGS) entry which is preliminary data.</text>
</comment>
<dbReference type="Pfam" id="PF00271">
    <property type="entry name" value="Helicase_C"/>
    <property type="match status" value="1"/>
</dbReference>
<dbReference type="OrthoDB" id="9805696at2"/>
<keyword evidence="1" id="KW-0547">Nucleotide-binding</keyword>
<dbReference type="InterPro" id="IPR044742">
    <property type="entry name" value="DEAD/DEAH_RhlB"/>
</dbReference>
<dbReference type="GO" id="GO:0003724">
    <property type="term" value="F:RNA helicase activity"/>
    <property type="evidence" value="ECO:0007669"/>
    <property type="project" value="TreeGrafter"/>
</dbReference>
<feature type="compositionally biased region" description="Basic residues" evidence="5">
    <location>
        <begin position="381"/>
        <end position="392"/>
    </location>
</feature>
<evidence type="ECO:0000313" key="8">
    <source>
        <dbReference type="EMBL" id="RFU67915.1"/>
    </source>
</evidence>
<keyword evidence="2" id="KW-0378">Hydrolase</keyword>
<dbReference type="GO" id="GO:0033592">
    <property type="term" value="F:RNA strand annealing activity"/>
    <property type="evidence" value="ECO:0007669"/>
    <property type="project" value="TreeGrafter"/>
</dbReference>
<dbReference type="GO" id="GO:0005840">
    <property type="term" value="C:ribosome"/>
    <property type="evidence" value="ECO:0007669"/>
    <property type="project" value="TreeGrafter"/>
</dbReference>
<evidence type="ECO:0000256" key="4">
    <source>
        <dbReference type="ARBA" id="ARBA00022840"/>
    </source>
</evidence>
<dbReference type="RefSeq" id="WP_117327253.1">
    <property type="nucleotide sequence ID" value="NZ_QVTE01000037.1"/>
</dbReference>
<dbReference type="Proteomes" id="UP000264541">
    <property type="component" value="Unassembled WGS sequence"/>
</dbReference>
<keyword evidence="3 8" id="KW-0347">Helicase</keyword>
<dbReference type="SMART" id="SM00490">
    <property type="entry name" value="HELICc"/>
    <property type="match status" value="1"/>
</dbReference>
<accession>A0A372LM87</accession>
<dbReference type="SMART" id="SM00487">
    <property type="entry name" value="DEXDc"/>
    <property type="match status" value="1"/>
</dbReference>
<dbReference type="PANTHER" id="PTHR47963">
    <property type="entry name" value="DEAD-BOX ATP-DEPENDENT RNA HELICASE 47, MITOCHONDRIAL"/>
    <property type="match status" value="1"/>
</dbReference>
<proteinExistence type="predicted"/>
<dbReference type="CDD" id="cd18787">
    <property type="entry name" value="SF2_C_DEAD"/>
    <property type="match status" value="1"/>
</dbReference>
<evidence type="ECO:0000259" key="6">
    <source>
        <dbReference type="PROSITE" id="PS51192"/>
    </source>
</evidence>
<keyword evidence="4" id="KW-0067">ATP-binding</keyword>
<organism evidence="8 9">
    <name type="scientific">Peribacillus saganii</name>
    <dbReference type="NCBI Taxonomy" id="2303992"/>
    <lineage>
        <taxon>Bacteria</taxon>
        <taxon>Bacillati</taxon>
        <taxon>Bacillota</taxon>
        <taxon>Bacilli</taxon>
        <taxon>Bacillales</taxon>
        <taxon>Bacillaceae</taxon>
        <taxon>Peribacillus</taxon>
    </lineage>
</organism>
<protein>
    <submittedName>
        <fullName evidence="8">DEAD/DEAH box helicase</fullName>
    </submittedName>
</protein>
<evidence type="ECO:0000256" key="5">
    <source>
        <dbReference type="SAM" id="MobiDB-lite"/>
    </source>
</evidence>
<dbReference type="InterPro" id="IPR014001">
    <property type="entry name" value="Helicase_ATP-bd"/>
</dbReference>
<dbReference type="Gene3D" id="3.40.50.300">
    <property type="entry name" value="P-loop containing nucleotide triphosphate hydrolases"/>
    <property type="match status" value="2"/>
</dbReference>
<name>A0A372LM87_9BACI</name>
<evidence type="ECO:0000313" key="9">
    <source>
        <dbReference type="Proteomes" id="UP000264541"/>
    </source>
</evidence>
<reference evidence="8 9" key="1">
    <citation type="submission" date="2018-08" db="EMBL/GenBank/DDBJ databases">
        <title>Bacillus chawlae sp. nov., Bacillus glennii sp. nov., and Bacillus saganii sp. nov. Isolated from the Vehicle Assembly Building at Kennedy Space Center where the Viking Spacecraft were Assembled.</title>
        <authorList>
            <person name="Seuylemezian A."/>
            <person name="Vaishampayan P."/>
        </authorList>
    </citation>
    <scope>NUCLEOTIDE SEQUENCE [LARGE SCALE GENOMIC DNA]</scope>
    <source>
        <strain evidence="8 9">V47-23a</strain>
    </source>
</reference>
<dbReference type="Pfam" id="PF00270">
    <property type="entry name" value="DEAD"/>
    <property type="match status" value="1"/>
</dbReference>
<dbReference type="GO" id="GO:0005829">
    <property type="term" value="C:cytosol"/>
    <property type="evidence" value="ECO:0007669"/>
    <property type="project" value="TreeGrafter"/>
</dbReference>
<evidence type="ECO:0000259" key="7">
    <source>
        <dbReference type="PROSITE" id="PS51194"/>
    </source>
</evidence>
<dbReference type="InterPro" id="IPR011545">
    <property type="entry name" value="DEAD/DEAH_box_helicase_dom"/>
</dbReference>
<evidence type="ECO:0000256" key="3">
    <source>
        <dbReference type="ARBA" id="ARBA00022806"/>
    </source>
</evidence>
<feature type="domain" description="Helicase C-terminal" evidence="7">
    <location>
        <begin position="228"/>
        <end position="372"/>
    </location>
</feature>